<evidence type="ECO:0000259" key="1">
    <source>
        <dbReference type="PROSITE" id="PS50181"/>
    </source>
</evidence>
<name>A0A409VQP0_9AGAR</name>
<organism evidence="2 3">
    <name type="scientific">Gymnopilus dilepis</name>
    <dbReference type="NCBI Taxonomy" id="231916"/>
    <lineage>
        <taxon>Eukaryota</taxon>
        <taxon>Fungi</taxon>
        <taxon>Dikarya</taxon>
        <taxon>Basidiomycota</taxon>
        <taxon>Agaricomycotina</taxon>
        <taxon>Agaricomycetes</taxon>
        <taxon>Agaricomycetidae</taxon>
        <taxon>Agaricales</taxon>
        <taxon>Agaricineae</taxon>
        <taxon>Hymenogastraceae</taxon>
        <taxon>Gymnopilus</taxon>
    </lineage>
</organism>
<dbReference type="PROSITE" id="PS50181">
    <property type="entry name" value="FBOX"/>
    <property type="match status" value="1"/>
</dbReference>
<keyword evidence="3" id="KW-1185">Reference proteome</keyword>
<sequence length="711" mass="82329">MDDAFEGAFGELSYLAPEFTPVDGSSFPFFDLREDELLHALGLPPCSNIITSIYYPYLKGSYASGAIRRCLRKESRKRWLYFSYLSPLFDLPFELILEIFGHLHPVDLYSLIRSSKALRNILLNRGSFSVWQSSYCQHPDIPLCPTGVSFPRWTSLLFGPSTCDEEHFAPQSEFLHFIDNPEQRQILWTLVKASYQSNALLHSTYHSYTVHIYSRTEVDKMALQMHDFLRAISENDPKAEEEYAEFKALHTASAKRSTEHVDRYNAWSLNMFRMVMAESRASSSLVIERWFNQLKSMGYHPGDVSGLEMDVADILYDYGLTRFSKKVFRQSLPALQLRLAEEKASRLATEHELLINERKNAVRDYYEAYQQTLDPITWNHLPHWSRILDLKTIFRYTHFGECDGTFPSEAVQQDIRIFIEKWIEAGRRHFLQLLPDDVFNDSIEDPLSLACAVFFYPPPREHCLPTTALLGWQDLALHLDCFTPLDLDVVLDGADFTPVISFSLLGHDIVKHLLKTLDLDPNHVLATELVAVKQRFVCTTCPLVRSHGTRGTYVMTIAECVSHAHENSGVHTPTSFSPITEEALESVLFHEDAFSLAGMPLWRCRRCPRYFRTGESRRSIIAHIKEESTDRHKVALPREMDDYFYRHPAHPTSRKQCFLAMDEPANYRCKRCITARKARLWKFNQIRLHLKDKHEVATPIPGEDWYQIDFF</sequence>
<dbReference type="CDD" id="cd09917">
    <property type="entry name" value="F-box_SF"/>
    <property type="match status" value="1"/>
</dbReference>
<reference evidence="2 3" key="1">
    <citation type="journal article" date="2018" name="Evol. Lett.">
        <title>Horizontal gene cluster transfer increased hallucinogenic mushroom diversity.</title>
        <authorList>
            <person name="Reynolds H.T."/>
            <person name="Vijayakumar V."/>
            <person name="Gluck-Thaler E."/>
            <person name="Korotkin H.B."/>
            <person name="Matheny P.B."/>
            <person name="Slot J.C."/>
        </authorList>
    </citation>
    <scope>NUCLEOTIDE SEQUENCE [LARGE SCALE GENOMIC DNA]</scope>
    <source>
        <strain evidence="2 3">SRW20</strain>
    </source>
</reference>
<evidence type="ECO:0000313" key="2">
    <source>
        <dbReference type="EMBL" id="PPQ68600.1"/>
    </source>
</evidence>
<dbReference type="InParanoid" id="A0A409VQP0"/>
<dbReference type="Pfam" id="PF00646">
    <property type="entry name" value="F-box"/>
    <property type="match status" value="1"/>
</dbReference>
<comment type="caution">
    <text evidence="2">The sequence shown here is derived from an EMBL/GenBank/DDBJ whole genome shotgun (WGS) entry which is preliminary data.</text>
</comment>
<protein>
    <recommendedName>
        <fullName evidence="1">F-box domain-containing protein</fullName>
    </recommendedName>
</protein>
<dbReference type="InterPro" id="IPR036047">
    <property type="entry name" value="F-box-like_dom_sf"/>
</dbReference>
<proteinExistence type="predicted"/>
<dbReference type="OrthoDB" id="2823912at2759"/>
<dbReference type="InterPro" id="IPR001810">
    <property type="entry name" value="F-box_dom"/>
</dbReference>
<gene>
    <name evidence="2" type="ORF">CVT26_003389</name>
</gene>
<dbReference type="SUPFAM" id="SSF81383">
    <property type="entry name" value="F-box domain"/>
    <property type="match status" value="1"/>
</dbReference>
<dbReference type="Proteomes" id="UP000284706">
    <property type="component" value="Unassembled WGS sequence"/>
</dbReference>
<accession>A0A409VQP0</accession>
<evidence type="ECO:0000313" key="3">
    <source>
        <dbReference type="Proteomes" id="UP000284706"/>
    </source>
</evidence>
<dbReference type="AlphaFoldDB" id="A0A409VQP0"/>
<feature type="domain" description="F-box" evidence="1">
    <location>
        <begin position="85"/>
        <end position="134"/>
    </location>
</feature>
<dbReference type="EMBL" id="NHYE01005592">
    <property type="protein sequence ID" value="PPQ68600.1"/>
    <property type="molecule type" value="Genomic_DNA"/>
</dbReference>